<protein>
    <recommendedName>
        <fullName evidence="4">Lipoprotein-associated type-17 domain-containing protein</fullName>
    </recommendedName>
</protein>
<dbReference type="EMBL" id="JRNS01000446">
    <property type="protein sequence ID" value="KGF45675.1"/>
    <property type="molecule type" value="Genomic_DNA"/>
</dbReference>
<feature type="chain" id="PRO_5001917009" description="Lipoprotein-associated type-17 domain-containing protein" evidence="1">
    <location>
        <begin position="19"/>
        <end position="449"/>
    </location>
</feature>
<sequence length="449" mass="50042">MRKIVLAVSIVLLCAACGGDGISLDPVQPNPSTEQNAVEVTNDDIVKFLNLDKQQNVYQALETAKASLGNRIVNGKALNVTAIDVLNSDEEKGTFTLRVIGNSGGKTFTKDVEYAGFAQKPNDYEMVSRAVAAWKTDVNYLKDFDFDTLYRLKDNSKFTAAYLQKFINLSSSSVGGSKHYTFTPADWANTTVSDVRYVGSSTSGQVAFTITYKGRKNSSLGVEMNKNEYYRNQISVNTEEVSKLYMRGVYEHTDLLHTSLLNYDRDKFVTYPKVKQKNDGSNSMTLFIQLVAKDGHDTELANFNVELTGFKPLSALDKELLIANSTDVGKFFGKYFRSKADGDYSAAVKKFDPRVWFKKVQMSLMRDGENIDLYTNEVQGDNGNSKLTAWIPGTGLAKYLDIYLLDPRIEVISAQKTGNFLDIKYKLVYVNEVSVAGKEKTLHVHLLAP</sequence>
<proteinExistence type="predicted"/>
<dbReference type="AlphaFoldDB" id="A0A096AFI2"/>
<evidence type="ECO:0000256" key="1">
    <source>
        <dbReference type="SAM" id="SignalP"/>
    </source>
</evidence>
<evidence type="ECO:0008006" key="4">
    <source>
        <dbReference type="Google" id="ProtNLM"/>
    </source>
</evidence>
<dbReference type="Proteomes" id="UP000029578">
    <property type="component" value="Unassembled WGS sequence"/>
</dbReference>
<accession>A0A096AFI2</accession>
<dbReference type="RefSeq" id="WP_036865879.1">
    <property type="nucleotide sequence ID" value="NZ_JRNS01000446.1"/>
</dbReference>
<evidence type="ECO:0000313" key="2">
    <source>
        <dbReference type="EMBL" id="KGF45675.1"/>
    </source>
</evidence>
<gene>
    <name evidence="2" type="ORF">HMPREF0661_09530</name>
</gene>
<feature type="signal peptide" evidence="1">
    <location>
        <begin position="1"/>
        <end position="18"/>
    </location>
</feature>
<comment type="caution">
    <text evidence="2">The sequence shown here is derived from an EMBL/GenBank/DDBJ whole genome shotgun (WGS) entry which is preliminary data.</text>
</comment>
<keyword evidence="1" id="KW-0732">Signal</keyword>
<evidence type="ECO:0000313" key="3">
    <source>
        <dbReference type="Proteomes" id="UP000029578"/>
    </source>
</evidence>
<organism evidence="2 3">
    <name type="scientific">Prevotella melaninogenica DNF00666</name>
    <dbReference type="NCBI Taxonomy" id="1401073"/>
    <lineage>
        <taxon>Bacteria</taxon>
        <taxon>Pseudomonadati</taxon>
        <taxon>Bacteroidota</taxon>
        <taxon>Bacteroidia</taxon>
        <taxon>Bacteroidales</taxon>
        <taxon>Prevotellaceae</taxon>
        <taxon>Prevotella</taxon>
    </lineage>
</organism>
<name>A0A096AFI2_9BACT</name>
<reference evidence="2 3" key="1">
    <citation type="submission" date="2014-07" db="EMBL/GenBank/DDBJ databases">
        <authorList>
            <person name="McCorrison J."/>
            <person name="Sanka R."/>
            <person name="Torralba M."/>
            <person name="Gillis M."/>
            <person name="Haft D.H."/>
            <person name="Methe B."/>
            <person name="Sutton G."/>
            <person name="Nelson K.E."/>
        </authorList>
    </citation>
    <scope>NUCLEOTIDE SEQUENCE [LARGE SCALE GENOMIC DNA]</scope>
    <source>
        <strain evidence="2 3">DNF00666</strain>
    </source>
</reference>